<gene>
    <name evidence="2" type="ORF">FA046_08535</name>
</gene>
<dbReference type="AlphaFoldDB" id="A0A4U1C288"/>
<sequence length="139" mass="16549">MGITNVITECRKNYQEFLFVQKALVESYFPWLKVVVKNKLLIADGTLEMFGKSYNVSITYSPFYEYRFDRIFLRNAGIKFNSAIHVYSDLSLCLYHPKIDMPLFKTVSLVDMVSWIPEWCVHYQEWKKYGVWLGKEIKH</sequence>
<evidence type="ECO:0000313" key="2">
    <source>
        <dbReference type="EMBL" id="TKB99144.1"/>
    </source>
</evidence>
<reference evidence="2 3" key="1">
    <citation type="submission" date="2019-04" db="EMBL/GenBank/DDBJ databases">
        <title>Pedobacter sp. AR-3-17 sp. nov., isolated from Arctic soil.</title>
        <authorList>
            <person name="Dahal R.H."/>
            <person name="Kim D.-U."/>
        </authorList>
    </citation>
    <scope>NUCLEOTIDE SEQUENCE [LARGE SCALE GENOMIC DNA]</scope>
    <source>
        <strain evidence="2 3">AR-3-17</strain>
    </source>
</reference>
<organism evidence="2 3">
    <name type="scientific">Pedobacter cryophilus</name>
    <dbReference type="NCBI Taxonomy" id="2571271"/>
    <lineage>
        <taxon>Bacteria</taxon>
        <taxon>Pseudomonadati</taxon>
        <taxon>Bacteroidota</taxon>
        <taxon>Sphingobacteriia</taxon>
        <taxon>Sphingobacteriales</taxon>
        <taxon>Sphingobacteriaceae</taxon>
        <taxon>Pedobacter</taxon>
    </lineage>
</organism>
<protein>
    <recommendedName>
        <fullName evidence="1">Type II CBASS E2 protein domain-containing protein</fullName>
    </recommendedName>
</protein>
<dbReference type="EMBL" id="SWBP01000002">
    <property type="protein sequence ID" value="TKB99144.1"/>
    <property type="molecule type" value="Genomic_DNA"/>
</dbReference>
<dbReference type="InterPro" id="IPR058588">
    <property type="entry name" value="E2-CBASS"/>
</dbReference>
<dbReference type="Pfam" id="PF26395">
    <property type="entry name" value="E2-CBASS"/>
    <property type="match status" value="1"/>
</dbReference>
<proteinExistence type="predicted"/>
<comment type="caution">
    <text evidence="2">The sequence shown here is derived from an EMBL/GenBank/DDBJ whole genome shotgun (WGS) entry which is preliminary data.</text>
</comment>
<feature type="domain" description="Type II CBASS E2 protein" evidence="1">
    <location>
        <begin position="21"/>
        <end position="137"/>
    </location>
</feature>
<keyword evidence="3" id="KW-1185">Reference proteome</keyword>
<accession>A0A4U1C288</accession>
<name>A0A4U1C288_9SPHI</name>
<evidence type="ECO:0000259" key="1">
    <source>
        <dbReference type="Pfam" id="PF26395"/>
    </source>
</evidence>
<dbReference type="Proteomes" id="UP000308181">
    <property type="component" value="Unassembled WGS sequence"/>
</dbReference>
<evidence type="ECO:0000313" key="3">
    <source>
        <dbReference type="Proteomes" id="UP000308181"/>
    </source>
</evidence>
<dbReference type="RefSeq" id="WP_169303333.1">
    <property type="nucleotide sequence ID" value="NZ_SWBP01000002.1"/>
</dbReference>